<comment type="caution">
    <text evidence="2">The sequence shown here is derived from an EMBL/GenBank/DDBJ whole genome shotgun (WGS) entry which is preliminary data.</text>
</comment>
<gene>
    <name evidence="2" type="ORF">J2S74_002688</name>
</gene>
<reference evidence="2 3" key="1">
    <citation type="submission" date="2023-07" db="EMBL/GenBank/DDBJ databases">
        <title>Genomic Encyclopedia of Type Strains, Phase IV (KMG-IV): sequencing the most valuable type-strain genomes for metagenomic binning, comparative biology and taxonomic classification.</title>
        <authorList>
            <person name="Goeker M."/>
        </authorList>
    </citation>
    <scope>NUCLEOTIDE SEQUENCE [LARGE SCALE GENOMIC DNA]</scope>
    <source>
        <strain evidence="2 3">DSM 9768</strain>
    </source>
</reference>
<evidence type="ECO:0000313" key="2">
    <source>
        <dbReference type="EMBL" id="MDQ0255306.1"/>
    </source>
</evidence>
<feature type="transmembrane region" description="Helical" evidence="1">
    <location>
        <begin position="68"/>
        <end position="86"/>
    </location>
</feature>
<organism evidence="2 3">
    <name type="scientific">Evansella vedderi</name>
    <dbReference type="NCBI Taxonomy" id="38282"/>
    <lineage>
        <taxon>Bacteria</taxon>
        <taxon>Bacillati</taxon>
        <taxon>Bacillota</taxon>
        <taxon>Bacilli</taxon>
        <taxon>Bacillales</taxon>
        <taxon>Bacillaceae</taxon>
        <taxon>Evansella</taxon>
    </lineage>
</organism>
<feature type="transmembrane region" description="Helical" evidence="1">
    <location>
        <begin position="21"/>
        <end position="41"/>
    </location>
</feature>
<keyword evidence="3" id="KW-1185">Reference proteome</keyword>
<accession>A0ABT9ZVP6</accession>
<keyword evidence="1" id="KW-0812">Transmembrane</keyword>
<protein>
    <submittedName>
        <fullName evidence="2">Uncharacterized protein</fullName>
    </submittedName>
</protein>
<keyword evidence="1" id="KW-1133">Transmembrane helix</keyword>
<name>A0ABT9ZVP6_9BACI</name>
<keyword evidence="1" id="KW-0472">Membrane</keyword>
<sequence length="155" mass="17405">MAKSYNEQQTIEIVRNIHRNLAIITAILLLTGQITIMGIFVTPHGFRVTLAGPITGLRRIESPTGNPIVNLIISLLNIIIAKLLILDQFNVTGSALTPDGFTINCGGPILGLPRVTPKIPDFNNYLDNFHKLVCKYFDLDPKVVNKYKRKRKRKR</sequence>
<evidence type="ECO:0000256" key="1">
    <source>
        <dbReference type="SAM" id="Phobius"/>
    </source>
</evidence>
<dbReference type="EMBL" id="JAUSUG010000010">
    <property type="protein sequence ID" value="MDQ0255306.1"/>
    <property type="molecule type" value="Genomic_DNA"/>
</dbReference>
<evidence type="ECO:0000313" key="3">
    <source>
        <dbReference type="Proteomes" id="UP001230005"/>
    </source>
</evidence>
<dbReference type="RefSeq" id="WP_307326245.1">
    <property type="nucleotide sequence ID" value="NZ_JAUSUG010000010.1"/>
</dbReference>
<proteinExistence type="predicted"/>
<dbReference type="Proteomes" id="UP001230005">
    <property type="component" value="Unassembled WGS sequence"/>
</dbReference>